<dbReference type="AlphaFoldDB" id="A0A2H3ECK4"/>
<evidence type="ECO:0000313" key="3">
    <source>
        <dbReference type="Proteomes" id="UP000217790"/>
    </source>
</evidence>
<dbReference type="EMBL" id="KZ293646">
    <property type="protein sequence ID" value="PBL01373.1"/>
    <property type="molecule type" value="Genomic_DNA"/>
</dbReference>
<feature type="transmembrane region" description="Helical" evidence="1">
    <location>
        <begin position="228"/>
        <end position="248"/>
    </location>
</feature>
<sequence>MFLDISKSSSILDEERYVNTTLDWFLQVVEGSKAIDMAREFLEIAAHGRGGASISAGYGKATRGILGIPAVHAVSIHNTILPTAISAPNTSSRYQRFDVLASKDSRCDTAKTCTGNSSVCPSDVVSPNGQSCGSGGLACASGQCTSVSLQCQSVGASMNLTTGCSNRNDQTCQVSCQDPSNSNQCVLLSSLLIDGSPCGYGGSCQSGSCKSGSAIDTAKAWYKQNLQIAIPVTIIAALIVLALLWALIRGIRRCMTRKRVVRTMRPSMTPTYSRLRHDRIASYDRAVPTYMGSGPPGREIYRSRANWVDENAYNGPRP</sequence>
<dbReference type="InterPro" id="IPR051489">
    <property type="entry name" value="ADAM_Metalloproteinase"/>
</dbReference>
<keyword evidence="1" id="KW-1133">Transmembrane helix</keyword>
<evidence type="ECO:0000256" key="1">
    <source>
        <dbReference type="SAM" id="Phobius"/>
    </source>
</evidence>
<reference evidence="3" key="1">
    <citation type="journal article" date="2017" name="Nat. Ecol. Evol.">
        <title>Genome expansion and lineage-specific genetic innovations in the forest pathogenic fungi Armillaria.</title>
        <authorList>
            <person name="Sipos G."/>
            <person name="Prasanna A.N."/>
            <person name="Walter M.C."/>
            <person name="O'Connor E."/>
            <person name="Balint B."/>
            <person name="Krizsan K."/>
            <person name="Kiss B."/>
            <person name="Hess J."/>
            <person name="Varga T."/>
            <person name="Slot J."/>
            <person name="Riley R."/>
            <person name="Boka B."/>
            <person name="Rigling D."/>
            <person name="Barry K."/>
            <person name="Lee J."/>
            <person name="Mihaltcheva S."/>
            <person name="LaButti K."/>
            <person name="Lipzen A."/>
            <person name="Waldron R."/>
            <person name="Moloney N.M."/>
            <person name="Sperisen C."/>
            <person name="Kredics L."/>
            <person name="Vagvoelgyi C."/>
            <person name="Patrignani A."/>
            <person name="Fitzpatrick D."/>
            <person name="Nagy I."/>
            <person name="Doyle S."/>
            <person name="Anderson J.B."/>
            <person name="Grigoriev I.V."/>
            <person name="Gueldener U."/>
            <person name="Muensterkoetter M."/>
            <person name="Nagy L.G."/>
        </authorList>
    </citation>
    <scope>NUCLEOTIDE SEQUENCE [LARGE SCALE GENOMIC DNA]</scope>
    <source>
        <strain evidence="3">Ar21-2</strain>
    </source>
</reference>
<organism evidence="2 3">
    <name type="scientific">Armillaria gallica</name>
    <name type="common">Bulbous honey fungus</name>
    <name type="synonym">Armillaria bulbosa</name>
    <dbReference type="NCBI Taxonomy" id="47427"/>
    <lineage>
        <taxon>Eukaryota</taxon>
        <taxon>Fungi</taxon>
        <taxon>Dikarya</taxon>
        <taxon>Basidiomycota</taxon>
        <taxon>Agaricomycotina</taxon>
        <taxon>Agaricomycetes</taxon>
        <taxon>Agaricomycetidae</taxon>
        <taxon>Agaricales</taxon>
        <taxon>Marasmiineae</taxon>
        <taxon>Physalacriaceae</taxon>
        <taxon>Armillaria</taxon>
    </lineage>
</organism>
<keyword evidence="1" id="KW-0472">Membrane</keyword>
<dbReference type="OrthoDB" id="5951731at2759"/>
<dbReference type="GO" id="GO:0004222">
    <property type="term" value="F:metalloendopeptidase activity"/>
    <property type="evidence" value="ECO:0007669"/>
    <property type="project" value="TreeGrafter"/>
</dbReference>
<dbReference type="InParanoid" id="A0A2H3ECK4"/>
<evidence type="ECO:0000313" key="2">
    <source>
        <dbReference type="EMBL" id="PBL01373.1"/>
    </source>
</evidence>
<keyword evidence="3" id="KW-1185">Reference proteome</keyword>
<dbReference type="GO" id="GO:0006509">
    <property type="term" value="P:membrane protein ectodomain proteolysis"/>
    <property type="evidence" value="ECO:0007669"/>
    <property type="project" value="TreeGrafter"/>
</dbReference>
<dbReference type="STRING" id="47427.A0A2H3ECK4"/>
<protein>
    <recommendedName>
        <fullName evidence="4">Disintegrin domain-containing protein</fullName>
    </recommendedName>
</protein>
<dbReference type="PANTHER" id="PTHR45702:SF2">
    <property type="entry name" value="KUZBANIAN, ISOFORM A"/>
    <property type="match status" value="1"/>
</dbReference>
<keyword evidence="1" id="KW-0812">Transmembrane</keyword>
<accession>A0A2H3ECK4</accession>
<dbReference type="GO" id="GO:0005886">
    <property type="term" value="C:plasma membrane"/>
    <property type="evidence" value="ECO:0007669"/>
    <property type="project" value="TreeGrafter"/>
</dbReference>
<dbReference type="Proteomes" id="UP000217790">
    <property type="component" value="Unassembled WGS sequence"/>
</dbReference>
<dbReference type="PANTHER" id="PTHR45702">
    <property type="entry name" value="ADAM10/ADAM17 METALLOPEPTIDASE FAMILY MEMBER"/>
    <property type="match status" value="1"/>
</dbReference>
<gene>
    <name evidence="2" type="ORF">ARMGADRAFT_1160579</name>
</gene>
<evidence type="ECO:0008006" key="4">
    <source>
        <dbReference type="Google" id="ProtNLM"/>
    </source>
</evidence>
<name>A0A2H3ECK4_ARMGA</name>
<proteinExistence type="predicted"/>